<dbReference type="NCBIfam" id="NF033493">
    <property type="entry name" value="MetS_like_NSS"/>
    <property type="match status" value="1"/>
</dbReference>
<evidence type="ECO:0000313" key="1">
    <source>
        <dbReference type="EMBL" id="GGO67532.1"/>
    </source>
</evidence>
<keyword evidence="2" id="KW-1185">Reference proteome</keyword>
<dbReference type="Proteomes" id="UP000638043">
    <property type="component" value="Unassembled WGS sequence"/>
</dbReference>
<gene>
    <name evidence="1" type="ORF">GCM10010910_29520</name>
</gene>
<dbReference type="RefSeq" id="WP_188703199.1">
    <property type="nucleotide sequence ID" value="NZ_BMMQ01000014.1"/>
</dbReference>
<name>A0ABQ2N598_9MICO</name>
<dbReference type="EMBL" id="BMMQ01000014">
    <property type="protein sequence ID" value="GGO67532.1"/>
    <property type="molecule type" value="Genomic_DNA"/>
</dbReference>
<sequence>MSAIAIVFLIVAAVVVWGGLLASIGFLTARPEVSSYPPGGEDGPGED</sequence>
<evidence type="ECO:0000313" key="2">
    <source>
        <dbReference type="Proteomes" id="UP000638043"/>
    </source>
</evidence>
<evidence type="ECO:0008006" key="3">
    <source>
        <dbReference type="Google" id="ProtNLM"/>
    </source>
</evidence>
<reference evidence="2" key="1">
    <citation type="journal article" date="2019" name="Int. J. Syst. Evol. Microbiol.">
        <title>The Global Catalogue of Microorganisms (GCM) 10K type strain sequencing project: providing services to taxonomists for standard genome sequencing and annotation.</title>
        <authorList>
            <consortium name="The Broad Institute Genomics Platform"/>
            <consortium name="The Broad Institute Genome Sequencing Center for Infectious Disease"/>
            <person name="Wu L."/>
            <person name="Ma J."/>
        </authorList>
    </citation>
    <scope>NUCLEOTIDE SEQUENCE [LARGE SCALE GENOMIC DNA]</scope>
    <source>
        <strain evidence="2">CGMCC 4.7181</strain>
    </source>
</reference>
<organism evidence="1 2">
    <name type="scientific">Microbacterium nanhaiense</name>
    <dbReference type="NCBI Taxonomy" id="1301026"/>
    <lineage>
        <taxon>Bacteria</taxon>
        <taxon>Bacillati</taxon>
        <taxon>Actinomycetota</taxon>
        <taxon>Actinomycetes</taxon>
        <taxon>Micrococcales</taxon>
        <taxon>Microbacteriaceae</taxon>
        <taxon>Microbacterium</taxon>
    </lineage>
</organism>
<comment type="caution">
    <text evidence="1">The sequence shown here is derived from an EMBL/GenBank/DDBJ whole genome shotgun (WGS) entry which is preliminary data.</text>
</comment>
<protein>
    <recommendedName>
        <fullName evidence="3">Methionine/alanine importer small subunit</fullName>
    </recommendedName>
</protein>
<accession>A0ABQ2N598</accession>
<proteinExistence type="predicted"/>